<evidence type="ECO:0000313" key="4">
    <source>
        <dbReference type="Proteomes" id="UP000182063"/>
    </source>
</evidence>
<keyword evidence="4" id="KW-1185">Reference proteome</keyword>
<accession>A0A1L3ZQU6</accession>
<evidence type="ECO:0000256" key="2">
    <source>
        <dbReference type="SAM" id="Phobius"/>
    </source>
</evidence>
<sequence length="92" mass="10244">MAHHGGLTYKEAMGVMLARLAFIGAIFLYGCGEAQKIAPREPEDDRGVMQAPVSADNGLSDKERRQMLRERLVVPLEQRREQESDETEAPSS</sequence>
<protein>
    <submittedName>
        <fullName evidence="3">Uncharacterized protein</fullName>
    </submittedName>
</protein>
<keyword evidence="2" id="KW-0472">Membrane</keyword>
<dbReference type="STRING" id="1921510.BSL82_00675"/>
<dbReference type="EMBL" id="CP018221">
    <property type="protein sequence ID" value="API57999.1"/>
    <property type="molecule type" value="Genomic_DNA"/>
</dbReference>
<organism evidence="3 4">
    <name type="scientific">Tardibacter chloracetimidivorans</name>
    <dbReference type="NCBI Taxonomy" id="1921510"/>
    <lineage>
        <taxon>Bacteria</taxon>
        <taxon>Pseudomonadati</taxon>
        <taxon>Pseudomonadota</taxon>
        <taxon>Alphaproteobacteria</taxon>
        <taxon>Sphingomonadales</taxon>
        <taxon>Sphingomonadaceae</taxon>
        <taxon>Tardibacter</taxon>
    </lineage>
</organism>
<evidence type="ECO:0000313" key="3">
    <source>
        <dbReference type="EMBL" id="API57999.1"/>
    </source>
</evidence>
<keyword evidence="2" id="KW-1133">Transmembrane helix</keyword>
<gene>
    <name evidence="3" type="ORF">BSL82_00675</name>
</gene>
<dbReference type="Proteomes" id="UP000182063">
    <property type="component" value="Chromosome"/>
</dbReference>
<name>A0A1L3ZQU6_9SPHN</name>
<dbReference type="KEGG" id="sphj:BSL82_00675"/>
<dbReference type="AlphaFoldDB" id="A0A1L3ZQU6"/>
<proteinExistence type="predicted"/>
<feature type="transmembrane region" description="Helical" evidence="2">
    <location>
        <begin position="12"/>
        <end position="31"/>
    </location>
</feature>
<evidence type="ECO:0000256" key="1">
    <source>
        <dbReference type="SAM" id="MobiDB-lite"/>
    </source>
</evidence>
<reference evidence="4" key="1">
    <citation type="submission" date="2016-11" db="EMBL/GenBank/DDBJ databases">
        <title>Complete Genome Sequence of alachlor-degrading Sphingomonas sp. strain JJ-A5.</title>
        <authorList>
            <person name="Lee H."/>
            <person name="Ka J.-O."/>
        </authorList>
    </citation>
    <scope>NUCLEOTIDE SEQUENCE [LARGE SCALE GENOMIC DNA]</scope>
    <source>
        <strain evidence="4">JJ-A5</strain>
    </source>
</reference>
<feature type="compositionally biased region" description="Acidic residues" evidence="1">
    <location>
        <begin position="83"/>
        <end position="92"/>
    </location>
</feature>
<feature type="region of interest" description="Disordered" evidence="1">
    <location>
        <begin position="40"/>
        <end position="92"/>
    </location>
</feature>
<keyword evidence="2" id="KW-0812">Transmembrane</keyword>
<feature type="compositionally biased region" description="Basic and acidic residues" evidence="1">
    <location>
        <begin position="59"/>
        <end position="82"/>
    </location>
</feature>
<dbReference type="RefSeq" id="WP_072595575.1">
    <property type="nucleotide sequence ID" value="NZ_CP018221.1"/>
</dbReference>